<evidence type="ECO:0000313" key="2">
    <source>
        <dbReference type="Proteomes" id="UP000557217"/>
    </source>
</evidence>
<reference evidence="1 2" key="1">
    <citation type="submission" date="2020-08" db="EMBL/GenBank/DDBJ databases">
        <title>Genomic Encyclopedia of Type Strains, Phase IV (KMG-IV): sequencing the most valuable type-strain genomes for metagenomic binning, comparative biology and taxonomic classification.</title>
        <authorList>
            <person name="Goeker M."/>
        </authorList>
    </citation>
    <scope>NUCLEOTIDE SEQUENCE [LARGE SCALE GENOMIC DNA]</scope>
    <source>
        <strain evidence="1 2">DSM 10633</strain>
    </source>
</reference>
<evidence type="ECO:0000313" key="1">
    <source>
        <dbReference type="EMBL" id="MBB5147931.1"/>
    </source>
</evidence>
<dbReference type="Proteomes" id="UP000557217">
    <property type="component" value="Unassembled WGS sequence"/>
</dbReference>
<comment type="caution">
    <text evidence="1">The sequence shown here is derived from an EMBL/GenBank/DDBJ whole genome shotgun (WGS) entry which is preliminary data.</text>
</comment>
<name>A0A840PT43_URETH</name>
<keyword evidence="2" id="KW-1185">Reference proteome</keyword>
<sequence length="61" mass="7304">MSEEPQFEEANRWFTVFFDEYRIPLEVTVQPFLHISKVNESSATEGRKWVIIPWVMDLSRS</sequence>
<dbReference type="RefSeq" id="WP_162129922.1">
    <property type="nucleotide sequence ID" value="NZ_JACHGZ010000002.1"/>
</dbReference>
<accession>A0A840PT43</accession>
<protein>
    <submittedName>
        <fullName evidence="1">Uncharacterized protein</fullName>
    </submittedName>
</protein>
<dbReference type="AlphaFoldDB" id="A0A840PT43"/>
<proteinExistence type="predicted"/>
<dbReference type="EMBL" id="JACHGZ010000002">
    <property type="protein sequence ID" value="MBB5147931.1"/>
    <property type="molecule type" value="Genomic_DNA"/>
</dbReference>
<gene>
    <name evidence="1" type="ORF">HNR36_000313</name>
</gene>
<organism evidence="1 2">
    <name type="scientific">Ureibacillus thermosphaericus</name>
    <dbReference type="NCBI Taxonomy" id="51173"/>
    <lineage>
        <taxon>Bacteria</taxon>
        <taxon>Bacillati</taxon>
        <taxon>Bacillota</taxon>
        <taxon>Bacilli</taxon>
        <taxon>Bacillales</taxon>
        <taxon>Caryophanaceae</taxon>
        <taxon>Ureibacillus</taxon>
    </lineage>
</organism>